<dbReference type="AlphaFoldDB" id="A0A7J6GCY6"/>
<reference evidence="4 5" key="1">
    <citation type="journal article" date="2020" name="bioRxiv">
        <title>Sequence and annotation of 42 cannabis genomes reveals extensive copy number variation in cannabinoid synthesis and pathogen resistance genes.</title>
        <authorList>
            <person name="Mckernan K.J."/>
            <person name="Helbert Y."/>
            <person name="Kane L.T."/>
            <person name="Ebling H."/>
            <person name="Zhang L."/>
            <person name="Liu B."/>
            <person name="Eaton Z."/>
            <person name="Mclaughlin S."/>
            <person name="Kingan S."/>
            <person name="Baybayan P."/>
            <person name="Concepcion G."/>
            <person name="Jordan M."/>
            <person name="Riva A."/>
            <person name="Barbazuk W."/>
            <person name="Harkins T."/>
        </authorList>
    </citation>
    <scope>NUCLEOTIDE SEQUENCE [LARGE SCALE GENOMIC DNA]</scope>
    <source>
        <strain evidence="4 5">cv. Jamaican Lion 4</strain>
        <strain evidence="3">Father</strain>
        <strain evidence="2">Mother</strain>
        <tissue evidence="2">Leaf</tissue>
    </source>
</reference>
<accession>A0A7J6GCY6</accession>
<sequence length="71" mass="8050">MENKQKLELMKDLRTHQVAVAELNALSSTRSVVYHKKGNLYFRTSIQKAMASEQKQVDEAKSQLQKLTSAA</sequence>
<comment type="caution">
    <text evidence="2">The sequence shown here is derived from an EMBL/GenBank/DDBJ whole genome shotgun (WGS) entry which is preliminary data.</text>
</comment>
<keyword evidence="5" id="KW-1185">Reference proteome</keyword>
<evidence type="ECO:0000313" key="5">
    <source>
        <dbReference type="Proteomes" id="UP000583929"/>
    </source>
</evidence>
<dbReference type="Proteomes" id="UP000583929">
    <property type="component" value="Unassembled WGS sequence"/>
</dbReference>
<evidence type="ECO:0000313" key="2">
    <source>
        <dbReference type="EMBL" id="KAF4380811.1"/>
    </source>
</evidence>
<dbReference type="OrthoDB" id="1894836at2759"/>
<organism evidence="2 4">
    <name type="scientific">Cannabis sativa</name>
    <name type="common">Hemp</name>
    <name type="synonym">Marijuana</name>
    <dbReference type="NCBI Taxonomy" id="3483"/>
    <lineage>
        <taxon>Eukaryota</taxon>
        <taxon>Viridiplantae</taxon>
        <taxon>Streptophyta</taxon>
        <taxon>Embryophyta</taxon>
        <taxon>Tracheophyta</taxon>
        <taxon>Spermatophyta</taxon>
        <taxon>Magnoliopsida</taxon>
        <taxon>eudicotyledons</taxon>
        <taxon>Gunneridae</taxon>
        <taxon>Pentapetalae</taxon>
        <taxon>rosids</taxon>
        <taxon>fabids</taxon>
        <taxon>Rosales</taxon>
        <taxon>Cannabaceae</taxon>
        <taxon>Cannabis</taxon>
    </lineage>
</organism>
<keyword evidence="1" id="KW-0175">Coiled coil</keyword>
<name>A0A7J6GCY6_CANSA</name>
<dbReference type="EMBL" id="JAATIQ010000009">
    <property type="protein sequence ID" value="KAF4401908.1"/>
    <property type="molecule type" value="Genomic_DNA"/>
</dbReference>
<evidence type="ECO:0000313" key="4">
    <source>
        <dbReference type="Proteomes" id="UP000525078"/>
    </source>
</evidence>
<protein>
    <recommendedName>
        <fullName evidence="6">Prefoldin subunit 1</fullName>
    </recommendedName>
</protein>
<gene>
    <name evidence="2" type="ORF">F8388_017165</name>
    <name evidence="3" type="ORF">G4B88_017420</name>
</gene>
<dbReference type="Proteomes" id="UP000525078">
    <property type="component" value="Unassembled WGS sequence"/>
</dbReference>
<dbReference type="EMBL" id="JAATIP010000064">
    <property type="protein sequence ID" value="KAF4380811.1"/>
    <property type="molecule type" value="Genomic_DNA"/>
</dbReference>
<feature type="coiled-coil region" evidence="1">
    <location>
        <begin position="43"/>
        <end position="70"/>
    </location>
</feature>
<proteinExistence type="predicted"/>
<evidence type="ECO:0000313" key="3">
    <source>
        <dbReference type="EMBL" id="KAF4401908.1"/>
    </source>
</evidence>
<evidence type="ECO:0000256" key="1">
    <source>
        <dbReference type="SAM" id="Coils"/>
    </source>
</evidence>
<evidence type="ECO:0008006" key="6">
    <source>
        <dbReference type="Google" id="ProtNLM"/>
    </source>
</evidence>